<dbReference type="AlphaFoldDB" id="A0A1V6TSF2"/>
<keyword evidence="2" id="KW-1185">Reference proteome</keyword>
<sequence>MKLIITSTAAITGLMGMANLCPAPQALLTGIVGAVIGGDFGAITGKVIESGTYKKRDGFVSRVKRDDPFADLPQPAGNECKGQLKGVTVKFTPTGKGAYRIDNIPSACMTLSNVLIDDNPNKAVPTPLGSASLEYTGLSEDELNQLQSTLGN</sequence>
<comment type="caution">
    <text evidence="1">The sequence shown here is derived from an EMBL/GenBank/DDBJ whole genome shotgun (WGS) entry which is preliminary data.</text>
</comment>
<name>A0A1V6TSF2_9EURO</name>
<proteinExistence type="predicted"/>
<organism evidence="1 2">
    <name type="scientific">Penicillium steckii</name>
    <dbReference type="NCBI Taxonomy" id="303698"/>
    <lineage>
        <taxon>Eukaryota</taxon>
        <taxon>Fungi</taxon>
        <taxon>Dikarya</taxon>
        <taxon>Ascomycota</taxon>
        <taxon>Pezizomycotina</taxon>
        <taxon>Eurotiomycetes</taxon>
        <taxon>Eurotiomycetidae</taxon>
        <taxon>Eurotiales</taxon>
        <taxon>Aspergillaceae</taxon>
        <taxon>Penicillium</taxon>
    </lineage>
</organism>
<gene>
    <name evidence="1" type="ORF">PENSTE_c003G01398</name>
</gene>
<evidence type="ECO:0000313" key="1">
    <source>
        <dbReference type="EMBL" id="OQE28473.1"/>
    </source>
</evidence>
<protein>
    <submittedName>
        <fullName evidence="1">Uncharacterized protein</fullName>
    </submittedName>
</protein>
<dbReference type="STRING" id="303698.A0A1V6TSF2"/>
<dbReference type="EMBL" id="MLKD01000003">
    <property type="protein sequence ID" value="OQE28473.1"/>
    <property type="molecule type" value="Genomic_DNA"/>
</dbReference>
<reference evidence="2" key="1">
    <citation type="journal article" date="2017" name="Nat. Microbiol.">
        <title>Global analysis of biosynthetic gene clusters reveals vast potential of secondary metabolite production in Penicillium species.</title>
        <authorList>
            <person name="Nielsen J.C."/>
            <person name="Grijseels S."/>
            <person name="Prigent S."/>
            <person name="Ji B."/>
            <person name="Dainat J."/>
            <person name="Nielsen K.F."/>
            <person name="Frisvad J.C."/>
            <person name="Workman M."/>
            <person name="Nielsen J."/>
        </authorList>
    </citation>
    <scope>NUCLEOTIDE SEQUENCE [LARGE SCALE GENOMIC DNA]</scope>
    <source>
        <strain evidence="2">IBT 24891</strain>
    </source>
</reference>
<dbReference type="OrthoDB" id="4161406at2759"/>
<dbReference type="Proteomes" id="UP000191285">
    <property type="component" value="Unassembled WGS sequence"/>
</dbReference>
<evidence type="ECO:0000313" key="2">
    <source>
        <dbReference type="Proteomes" id="UP000191285"/>
    </source>
</evidence>
<accession>A0A1V6TSF2</accession>